<evidence type="ECO:0000313" key="5">
    <source>
        <dbReference type="Proteomes" id="UP000011173"/>
    </source>
</evidence>
<evidence type="ECO:0000259" key="2">
    <source>
        <dbReference type="Pfam" id="PF05598"/>
    </source>
</evidence>
<feature type="domain" description="Transposase InsH N-terminal" evidence="2">
    <location>
        <begin position="18"/>
        <end position="109"/>
    </location>
</feature>
<gene>
    <name evidence="4" type="ordered locus">DDD_2829</name>
</gene>
<protein>
    <submittedName>
        <fullName evidence="4">ISCps6, transposase</fullName>
    </submittedName>
</protein>
<dbReference type="EMBL" id="CP001397">
    <property type="protein sequence ID" value="AGC77956.1"/>
    <property type="molecule type" value="Genomic_DNA"/>
</dbReference>
<dbReference type="STRING" id="592029.DDD_2829"/>
<evidence type="ECO:0000259" key="3">
    <source>
        <dbReference type="Pfam" id="PF13751"/>
    </source>
</evidence>
<dbReference type="InterPro" id="IPR047629">
    <property type="entry name" value="IS1182_transpos"/>
</dbReference>
<organism evidence="4 5">
    <name type="scientific">Nonlabens dokdonensis (strain DSM 17205 / KCTC 12402 / DSW-6)</name>
    <name type="common">Donghaeana dokdonensis</name>
    <dbReference type="NCBI Taxonomy" id="592029"/>
    <lineage>
        <taxon>Bacteria</taxon>
        <taxon>Pseudomonadati</taxon>
        <taxon>Bacteroidota</taxon>
        <taxon>Flavobacteriia</taxon>
        <taxon>Flavobacteriales</taxon>
        <taxon>Flavobacteriaceae</taxon>
        <taxon>Nonlabens</taxon>
    </lineage>
</organism>
<dbReference type="KEGG" id="ndo:DDD_2829"/>
<accession>L7WDE4</accession>
<feature type="domain" description="Transposase DDE" evidence="3">
    <location>
        <begin position="343"/>
        <end position="461"/>
    </location>
</feature>
<feature type="compositionally biased region" description="Basic and acidic residues" evidence="1">
    <location>
        <begin position="178"/>
        <end position="214"/>
    </location>
</feature>
<dbReference type="InterPro" id="IPR025668">
    <property type="entry name" value="Tnp_DDE_dom"/>
</dbReference>
<dbReference type="Pfam" id="PF13751">
    <property type="entry name" value="DDE_Tnp_1_6"/>
    <property type="match status" value="1"/>
</dbReference>
<dbReference type="InterPro" id="IPR008490">
    <property type="entry name" value="Transposase_InsH_N"/>
</dbReference>
<dbReference type="AlphaFoldDB" id="L7WDE4"/>
<dbReference type="Pfam" id="PF05598">
    <property type="entry name" value="DUF772"/>
    <property type="match status" value="1"/>
</dbReference>
<dbReference type="Proteomes" id="UP000011173">
    <property type="component" value="Chromosome"/>
</dbReference>
<dbReference type="NCBIfam" id="NF033551">
    <property type="entry name" value="transpos_IS1182"/>
    <property type="match status" value="1"/>
</dbReference>
<dbReference type="PATRIC" id="fig|592029.3.peg.2805"/>
<dbReference type="eggNOG" id="COG3666">
    <property type="taxonomic scope" value="Bacteria"/>
</dbReference>
<dbReference type="RefSeq" id="WP_015363452.1">
    <property type="nucleotide sequence ID" value="NC_020156.1"/>
</dbReference>
<proteinExistence type="predicted"/>
<evidence type="ECO:0000256" key="1">
    <source>
        <dbReference type="SAM" id="MobiDB-lite"/>
    </source>
</evidence>
<dbReference type="PANTHER" id="PTHR33408">
    <property type="entry name" value="TRANSPOSASE"/>
    <property type="match status" value="1"/>
</dbReference>
<sequence length="518" mass="59686">MEYLQKESRSQLTLYTTCLDDMIAADNTVRAIDTFVDSLDLEQLGFASLASQGRPPYDPADLLKLFIYGYMNRMRSSRRLELECNRNIELIWLLGNLKPDHNTISRFRKNNPKAIKRVFRATVSIAQNHNLIGATLIAGDSTKLRAQNSKKNNYNLKKVARHIEYIDKKLEEHNTALAKADNDQEKQDHKDQIDKHNKQRKRYEGINKTLKEDTTTENPQLSTSDPDSRHQITRGMITEVCYTAQTTVDADHKVLLDYKVTNENDKKAMGNMLRRAKSILKTNQFTALYDKGYHTGSEFKTAHDLGIDTLVAIPAIGRKSQAPDPAYNVEHFKYDKASDSYQCPQGHELKSNGNWYKARNYKFKQYKSSACKSCPVRSLCTTSKANGKIVQRSEYKQYIEANFKRVQQQPEIYKKRQAIVEHLYGTIKRQWGFDHIITKKGIQNASADFGLIAIAYNLKRILNIIKEQGKLAFILNKQRHKAIFKLLSTFLSLFKPKIIIPTHFLKIYSHHFSNVNLN</sequence>
<dbReference type="OrthoDB" id="1121830at2"/>
<name>L7WDE4_NONDD</name>
<dbReference type="HOGENOM" id="CLU_021293_12_3_10"/>
<evidence type="ECO:0000313" key="4">
    <source>
        <dbReference type="EMBL" id="AGC77956.1"/>
    </source>
</evidence>
<dbReference type="PANTHER" id="PTHR33408:SF2">
    <property type="entry name" value="TRANSPOSASE DDE DOMAIN-CONTAINING PROTEIN"/>
    <property type="match status" value="1"/>
</dbReference>
<feature type="compositionally biased region" description="Polar residues" evidence="1">
    <location>
        <begin position="216"/>
        <end position="225"/>
    </location>
</feature>
<feature type="region of interest" description="Disordered" evidence="1">
    <location>
        <begin position="178"/>
        <end position="230"/>
    </location>
</feature>
<reference evidence="4 5" key="1">
    <citation type="journal article" date="2013" name="Genome Biol. Evol.">
        <title>Genomic makeup of the marine flavobacterium Nonlabens (Donghaeana) dokdonensis DSW-6 and identification of a novel class of rhodopsins.</title>
        <authorList>
            <person name="Kwon S.K."/>
            <person name="Kim B.K."/>
            <person name="Song J.Y."/>
            <person name="Kwak M.J."/>
            <person name="Lee C.H."/>
            <person name="Yoon J.H."/>
            <person name="Oh T.K."/>
            <person name="Kim J.F."/>
        </authorList>
    </citation>
    <scope>NUCLEOTIDE SEQUENCE [LARGE SCALE GENOMIC DNA]</scope>
    <source>
        <strain evidence="5">DSM 17205 / KCTC 12402 / DSW-6</strain>
    </source>
</reference>